<keyword evidence="1" id="KW-0732">Signal</keyword>
<protein>
    <recommendedName>
        <fullName evidence="4">Lipoprotein</fullName>
    </recommendedName>
</protein>
<dbReference type="AlphaFoldDB" id="A0A9W6SQ21"/>
<dbReference type="Proteomes" id="UP001165079">
    <property type="component" value="Unassembled WGS sequence"/>
</dbReference>
<feature type="chain" id="PRO_5040912156" description="Lipoprotein" evidence="1">
    <location>
        <begin position="26"/>
        <end position="256"/>
    </location>
</feature>
<evidence type="ECO:0000313" key="2">
    <source>
        <dbReference type="EMBL" id="GLZ80875.1"/>
    </source>
</evidence>
<comment type="caution">
    <text evidence="2">The sequence shown here is derived from an EMBL/GenBank/DDBJ whole genome shotgun (WGS) entry which is preliminary data.</text>
</comment>
<accession>A0A9W6SQ21</accession>
<dbReference type="SUPFAM" id="SSF89392">
    <property type="entry name" value="Prokaryotic lipoproteins and lipoprotein localization factors"/>
    <property type="match status" value="1"/>
</dbReference>
<dbReference type="RefSeq" id="WP_285666150.1">
    <property type="nucleotide sequence ID" value="NZ_BSTX01000004.1"/>
</dbReference>
<dbReference type="PROSITE" id="PS51257">
    <property type="entry name" value="PROKAR_LIPOPROTEIN"/>
    <property type="match status" value="1"/>
</dbReference>
<evidence type="ECO:0000256" key="1">
    <source>
        <dbReference type="SAM" id="SignalP"/>
    </source>
</evidence>
<gene>
    <name evidence="2" type="ORF">Afil01_56820</name>
</gene>
<name>A0A9W6SQ21_9ACTN</name>
<dbReference type="EMBL" id="BSTX01000004">
    <property type="protein sequence ID" value="GLZ80875.1"/>
    <property type="molecule type" value="Genomic_DNA"/>
</dbReference>
<sequence length="256" mass="27285">MRITKAARIASTVTLAALIALGAAACGKNAQIDGGGKNTSAEQPAVKADPKAAIAVAAEKVKQESYSFSMTMAPEVEMTAQVDPVAKAAHATMKVTAEGFSMNTEMIMLGDDMYMKMTGGFMASDKWMHFDSTDADLGKAWDQKQMDPAEFLKQVGDVEQIDAHTYKGTLDLSKMDLSSMGSEQEKAAKDAAGKMGAVPFTLVLDDQGRIAKLEMTMKGIMPDGSDRTMVMTVTDYGTPVSVQAPPKDQVQEGFGF</sequence>
<dbReference type="InterPro" id="IPR029046">
    <property type="entry name" value="LolA/LolB/LppX"/>
</dbReference>
<keyword evidence="3" id="KW-1185">Reference proteome</keyword>
<dbReference type="Gene3D" id="2.50.20.20">
    <property type="match status" value="1"/>
</dbReference>
<evidence type="ECO:0000313" key="3">
    <source>
        <dbReference type="Proteomes" id="UP001165079"/>
    </source>
</evidence>
<reference evidence="2" key="1">
    <citation type="submission" date="2023-03" db="EMBL/GenBank/DDBJ databases">
        <title>Actinorhabdospora filicis NBRC 111898.</title>
        <authorList>
            <person name="Ichikawa N."/>
            <person name="Sato H."/>
            <person name="Tonouchi N."/>
        </authorList>
    </citation>
    <scope>NUCLEOTIDE SEQUENCE</scope>
    <source>
        <strain evidence="2">NBRC 111898</strain>
    </source>
</reference>
<proteinExistence type="predicted"/>
<evidence type="ECO:0008006" key="4">
    <source>
        <dbReference type="Google" id="ProtNLM"/>
    </source>
</evidence>
<feature type="signal peptide" evidence="1">
    <location>
        <begin position="1"/>
        <end position="25"/>
    </location>
</feature>
<organism evidence="2 3">
    <name type="scientific">Actinorhabdospora filicis</name>
    <dbReference type="NCBI Taxonomy" id="1785913"/>
    <lineage>
        <taxon>Bacteria</taxon>
        <taxon>Bacillati</taxon>
        <taxon>Actinomycetota</taxon>
        <taxon>Actinomycetes</taxon>
        <taxon>Micromonosporales</taxon>
        <taxon>Micromonosporaceae</taxon>
        <taxon>Actinorhabdospora</taxon>
    </lineage>
</organism>